<dbReference type="EMBL" id="PQ015378">
    <property type="protein sequence ID" value="XDJ14562.1"/>
    <property type="molecule type" value="Genomic_DNA"/>
</dbReference>
<protein>
    <submittedName>
        <fullName evidence="2">Uncharacterized protein</fullName>
    </submittedName>
</protein>
<proteinExistence type="predicted"/>
<accession>A0AB39CCJ2</accession>
<organism evidence="2">
    <name type="scientific">Pseudomonas phage RVTF4</name>
    <dbReference type="NCBI Taxonomy" id="3236931"/>
    <lineage>
        <taxon>Viruses</taxon>
    </lineage>
</organism>
<feature type="region of interest" description="Disordered" evidence="1">
    <location>
        <begin position="164"/>
        <end position="189"/>
    </location>
</feature>
<sequence>MALYKVAVVRGEWQLDPDQVVRLYVRPSIILIDPGGTHHVPSLAEPDGRGSDPQGLPSGLVFQATSHIRGTPGMQYWQTTLPEDGFRLEPEADLTATVFGIYTENCSPFVAVLVTPCSIRWDVSEMDTLAIPVKDVVSINQYDQHFIQPLKRLRVNECRTGIIPDPVEGRTGESGTGASGPADPGTVPG</sequence>
<reference evidence="2" key="1">
    <citation type="submission" date="2024-07" db="EMBL/GenBank/DDBJ databases">
        <authorList>
            <person name="Bringhurst R.M."/>
            <person name="Homer T.E."/>
        </authorList>
    </citation>
    <scope>NUCLEOTIDE SEQUENCE</scope>
</reference>
<name>A0AB39CCJ2_9VIRU</name>
<evidence type="ECO:0000256" key="1">
    <source>
        <dbReference type="SAM" id="MobiDB-lite"/>
    </source>
</evidence>
<evidence type="ECO:0000313" key="2">
    <source>
        <dbReference type="EMBL" id="XDJ14562.1"/>
    </source>
</evidence>